<evidence type="ECO:0000256" key="2">
    <source>
        <dbReference type="ARBA" id="ARBA00022737"/>
    </source>
</evidence>
<name>A0A0F9IR59_9ZZZZ</name>
<dbReference type="Pfam" id="PF00400">
    <property type="entry name" value="WD40"/>
    <property type="match status" value="1"/>
</dbReference>
<keyword evidence="1" id="KW-0853">WD repeat</keyword>
<accession>A0A0F9IR59</accession>
<evidence type="ECO:0008006" key="4">
    <source>
        <dbReference type="Google" id="ProtNLM"/>
    </source>
</evidence>
<dbReference type="InterPro" id="IPR019775">
    <property type="entry name" value="WD40_repeat_CS"/>
</dbReference>
<organism evidence="3">
    <name type="scientific">marine sediment metagenome</name>
    <dbReference type="NCBI Taxonomy" id="412755"/>
    <lineage>
        <taxon>unclassified sequences</taxon>
        <taxon>metagenomes</taxon>
        <taxon>ecological metagenomes</taxon>
    </lineage>
</organism>
<evidence type="ECO:0000256" key="1">
    <source>
        <dbReference type="ARBA" id="ARBA00022574"/>
    </source>
</evidence>
<dbReference type="EMBL" id="LAZR01013335">
    <property type="protein sequence ID" value="KKM22419.1"/>
    <property type="molecule type" value="Genomic_DNA"/>
</dbReference>
<proteinExistence type="predicted"/>
<dbReference type="Gene3D" id="2.130.10.10">
    <property type="entry name" value="YVTN repeat-like/Quinoprotein amine dehydrogenase"/>
    <property type="match status" value="1"/>
</dbReference>
<gene>
    <name evidence="3" type="ORF">LCGC14_1625530</name>
</gene>
<dbReference type="InterPro" id="IPR001680">
    <property type="entry name" value="WD40_rpt"/>
</dbReference>
<dbReference type="SUPFAM" id="SSF101908">
    <property type="entry name" value="Putative isomerase YbhE"/>
    <property type="match status" value="1"/>
</dbReference>
<protein>
    <recommendedName>
        <fullName evidence="4">WD40 repeat domain-containing protein</fullName>
    </recommendedName>
</protein>
<evidence type="ECO:0000313" key="3">
    <source>
        <dbReference type="EMBL" id="KKM22419.1"/>
    </source>
</evidence>
<sequence length="394" mass="44426">MSKFNLRALLLLLLTFTAGYSLWQAYQSAGPIMSASVSSNGRFAITAHKDQKLILWDMEEHSRRIISRNANIYSAYFIKRQPIFLWQDLDNAVTAQSVNGEIKKSFELDKPTYGHLMTHDLSTYYYSDIGWGLFQRTEDGSTDTLKATDRKAFFGYYKLFNLSIDESEQWIVSAGSGEPKGFDPPYYRSLQEVLDQGADYQHLYSVALWNLETGQPSAKLDGNSSKTHATISPDGQWVVSADEAGIGLFWNTDQPANRSRVARYHSGIYLEDTPFETGDPRNWDKSKLIEDSGGLNTFTIAVAFIHNSEYYLRFGNDSHMTALFKTGSPWPVKYFDLGESPKLVTYGSQYDRNTAIATSPEAGILAMGHQSTGGISVYQFDPDELTLERIWVVE</sequence>
<dbReference type="AlphaFoldDB" id="A0A0F9IR59"/>
<dbReference type="SMART" id="SM00320">
    <property type="entry name" value="WD40"/>
    <property type="match status" value="2"/>
</dbReference>
<dbReference type="PROSITE" id="PS00678">
    <property type="entry name" value="WD_REPEATS_1"/>
    <property type="match status" value="1"/>
</dbReference>
<keyword evidence="2" id="KW-0677">Repeat</keyword>
<comment type="caution">
    <text evidence="3">The sequence shown here is derived from an EMBL/GenBank/DDBJ whole genome shotgun (WGS) entry which is preliminary data.</text>
</comment>
<reference evidence="3" key="1">
    <citation type="journal article" date="2015" name="Nature">
        <title>Complex archaea that bridge the gap between prokaryotes and eukaryotes.</title>
        <authorList>
            <person name="Spang A."/>
            <person name="Saw J.H."/>
            <person name="Jorgensen S.L."/>
            <person name="Zaremba-Niedzwiedzka K."/>
            <person name="Martijn J."/>
            <person name="Lind A.E."/>
            <person name="van Eijk R."/>
            <person name="Schleper C."/>
            <person name="Guy L."/>
            <person name="Ettema T.J."/>
        </authorList>
    </citation>
    <scope>NUCLEOTIDE SEQUENCE</scope>
</reference>
<dbReference type="InterPro" id="IPR015943">
    <property type="entry name" value="WD40/YVTN_repeat-like_dom_sf"/>
</dbReference>